<name>A0A1F7TM40_9BACT</name>
<comment type="caution">
    <text evidence="1">The sequence shown here is derived from an EMBL/GenBank/DDBJ whole genome shotgun (WGS) entry which is preliminary data.</text>
</comment>
<evidence type="ECO:0000313" key="2">
    <source>
        <dbReference type="Proteomes" id="UP000177885"/>
    </source>
</evidence>
<dbReference type="Proteomes" id="UP000177885">
    <property type="component" value="Unassembled WGS sequence"/>
</dbReference>
<sequence>MLYDIIEDGNTTFDELRDSGFSPRVIELVGLCTEDETVDEKEARWLRMVARLSDANDPDAWVIKLVDITDNLKDAATMTPERAKYNFETKRPLLLALTRPLLGDSEIWKELESMRLQ</sequence>
<organism evidence="1 2">
    <name type="scientific">Candidatus Uhrbacteria bacterium RIFCSPHIGHO2_01_FULL_63_20</name>
    <dbReference type="NCBI Taxonomy" id="1802385"/>
    <lineage>
        <taxon>Bacteria</taxon>
        <taxon>Candidatus Uhriibacteriota</taxon>
    </lineage>
</organism>
<gene>
    <name evidence="1" type="ORF">A2856_00950</name>
</gene>
<dbReference type="EMBL" id="MGDT01000004">
    <property type="protein sequence ID" value="OGL67039.1"/>
    <property type="molecule type" value="Genomic_DNA"/>
</dbReference>
<dbReference type="STRING" id="1802385.A2856_00950"/>
<evidence type="ECO:0000313" key="1">
    <source>
        <dbReference type="EMBL" id="OGL67039.1"/>
    </source>
</evidence>
<accession>A0A1F7TM40</accession>
<protein>
    <submittedName>
        <fullName evidence="1">Uncharacterized protein</fullName>
    </submittedName>
</protein>
<dbReference type="Gene3D" id="1.10.3210.10">
    <property type="entry name" value="Hypothetical protein af1432"/>
    <property type="match status" value="1"/>
</dbReference>
<dbReference type="SUPFAM" id="SSF109604">
    <property type="entry name" value="HD-domain/PDEase-like"/>
    <property type="match status" value="1"/>
</dbReference>
<reference evidence="1 2" key="1">
    <citation type="journal article" date="2016" name="Nat. Commun.">
        <title>Thousands of microbial genomes shed light on interconnected biogeochemical processes in an aquifer system.</title>
        <authorList>
            <person name="Anantharaman K."/>
            <person name="Brown C.T."/>
            <person name="Hug L.A."/>
            <person name="Sharon I."/>
            <person name="Castelle C.J."/>
            <person name="Probst A.J."/>
            <person name="Thomas B.C."/>
            <person name="Singh A."/>
            <person name="Wilkins M.J."/>
            <person name="Karaoz U."/>
            <person name="Brodie E.L."/>
            <person name="Williams K.H."/>
            <person name="Hubbard S.S."/>
            <person name="Banfield J.F."/>
        </authorList>
    </citation>
    <scope>NUCLEOTIDE SEQUENCE [LARGE SCALE GENOMIC DNA]</scope>
</reference>
<proteinExistence type="predicted"/>
<dbReference type="AlphaFoldDB" id="A0A1F7TM40"/>